<reference evidence="9" key="1">
    <citation type="submission" date="2011-05" db="EMBL/GenBank/DDBJ databases">
        <authorList>
            <person name="Richards S.R."/>
            <person name="Qu J."/>
            <person name="Jiang H."/>
            <person name="Jhangiani S.N."/>
            <person name="Agravi P."/>
            <person name="Goodspeed R."/>
            <person name="Gross S."/>
            <person name="Mandapat C."/>
            <person name="Jackson L."/>
            <person name="Mathew T."/>
            <person name="Pu L."/>
            <person name="Thornton R."/>
            <person name="Saada N."/>
            <person name="Wilczek-Boney K.B."/>
            <person name="Lee S."/>
            <person name="Kovar C."/>
            <person name="Wu Y."/>
            <person name="Scherer S.E."/>
            <person name="Worley K.C."/>
            <person name="Muzny D.M."/>
            <person name="Gibbs R."/>
        </authorList>
    </citation>
    <scope>NUCLEOTIDE SEQUENCE</scope>
    <source>
        <strain evidence="9">Brora</strain>
    </source>
</reference>
<keyword evidence="9" id="KW-1185">Reference proteome</keyword>
<reference evidence="8" key="2">
    <citation type="submission" date="2015-02" db="UniProtKB">
        <authorList>
            <consortium name="EnsemblMetazoa"/>
        </authorList>
    </citation>
    <scope>IDENTIFICATION</scope>
</reference>
<evidence type="ECO:0000313" key="9">
    <source>
        <dbReference type="Proteomes" id="UP000014500"/>
    </source>
</evidence>
<dbReference type="PhylomeDB" id="T1J2U0"/>
<name>T1J2U0_STRMM</name>
<sequence>MASFHTFIAYSLFILCFAISVKGQYDNMRCKCVCPDVSIVNGTTTDAQRKLYIANVEAIHCNCENVVVPQISGTLNGKENEFCPRCECKHESRSTMTIKVVVIIIIWIVSLLVVYMLFLMCLDPLLNKRGVTYQEHTNEEEELPPVASTSQRRTSSNVLNRVGHQQYKWKRQVQEQRRNIYDKHKMLN</sequence>
<evidence type="ECO:0000256" key="1">
    <source>
        <dbReference type="ARBA" id="ARBA00004370"/>
    </source>
</evidence>
<keyword evidence="3 6" id="KW-0812">Transmembrane</keyword>
<comment type="similarity">
    <text evidence="2">Belongs to the TMEM9 family.</text>
</comment>
<protein>
    <recommendedName>
        <fullName evidence="10">Transmembrane protein 9</fullName>
    </recommendedName>
</protein>
<organism evidence="8 9">
    <name type="scientific">Strigamia maritima</name>
    <name type="common">European centipede</name>
    <name type="synonym">Geophilus maritimus</name>
    <dbReference type="NCBI Taxonomy" id="126957"/>
    <lineage>
        <taxon>Eukaryota</taxon>
        <taxon>Metazoa</taxon>
        <taxon>Ecdysozoa</taxon>
        <taxon>Arthropoda</taxon>
        <taxon>Myriapoda</taxon>
        <taxon>Chilopoda</taxon>
        <taxon>Pleurostigmophora</taxon>
        <taxon>Geophilomorpha</taxon>
        <taxon>Linotaeniidae</taxon>
        <taxon>Strigamia</taxon>
    </lineage>
</organism>
<evidence type="ECO:0000256" key="2">
    <source>
        <dbReference type="ARBA" id="ARBA00007264"/>
    </source>
</evidence>
<dbReference type="PANTHER" id="PTHR13064">
    <property type="entry name" value="TRANSMEMBRANE PROTEIN 9 FAMILY MEMBER"/>
    <property type="match status" value="1"/>
</dbReference>
<dbReference type="OMA" id="DDKRCKC"/>
<evidence type="ECO:0000313" key="8">
    <source>
        <dbReference type="EnsemblMetazoa" id="SMAR007888-PA"/>
    </source>
</evidence>
<comment type="subcellular location">
    <subcellularLocation>
        <location evidence="1">Membrane</location>
    </subcellularLocation>
</comment>
<feature type="signal peptide" evidence="7">
    <location>
        <begin position="1"/>
        <end position="23"/>
    </location>
</feature>
<evidence type="ECO:0000256" key="4">
    <source>
        <dbReference type="ARBA" id="ARBA00022989"/>
    </source>
</evidence>
<dbReference type="AlphaFoldDB" id="T1J2U0"/>
<evidence type="ECO:0000256" key="5">
    <source>
        <dbReference type="ARBA" id="ARBA00023136"/>
    </source>
</evidence>
<evidence type="ECO:0000256" key="6">
    <source>
        <dbReference type="SAM" id="Phobius"/>
    </source>
</evidence>
<dbReference type="STRING" id="126957.T1J2U0"/>
<dbReference type="EMBL" id="JH431809">
    <property type="status" value="NOT_ANNOTATED_CDS"/>
    <property type="molecule type" value="Genomic_DNA"/>
</dbReference>
<keyword evidence="4 6" id="KW-1133">Transmembrane helix</keyword>
<evidence type="ECO:0008006" key="10">
    <source>
        <dbReference type="Google" id="ProtNLM"/>
    </source>
</evidence>
<accession>T1J2U0</accession>
<dbReference type="EnsemblMetazoa" id="SMAR007888-RA">
    <property type="protein sequence ID" value="SMAR007888-PA"/>
    <property type="gene ID" value="SMAR007888"/>
</dbReference>
<keyword evidence="5 6" id="KW-0472">Membrane</keyword>
<dbReference type="GO" id="GO:0005765">
    <property type="term" value="C:lysosomal membrane"/>
    <property type="evidence" value="ECO:0007669"/>
    <property type="project" value="InterPro"/>
</dbReference>
<proteinExistence type="inferred from homology"/>
<dbReference type="Proteomes" id="UP000014500">
    <property type="component" value="Unassembled WGS sequence"/>
</dbReference>
<feature type="chain" id="PRO_5004579165" description="Transmembrane protein 9" evidence="7">
    <location>
        <begin position="24"/>
        <end position="188"/>
    </location>
</feature>
<dbReference type="PANTHER" id="PTHR13064:SF6">
    <property type="entry name" value="TRANSMEMBRANE PROTEIN 9"/>
    <property type="match status" value="1"/>
</dbReference>
<keyword evidence="7" id="KW-0732">Signal</keyword>
<evidence type="ECO:0000256" key="7">
    <source>
        <dbReference type="SAM" id="SignalP"/>
    </source>
</evidence>
<dbReference type="Pfam" id="PF05434">
    <property type="entry name" value="Tmemb_9"/>
    <property type="match status" value="1"/>
</dbReference>
<dbReference type="InterPro" id="IPR008853">
    <property type="entry name" value="TMEM9/TMEM9B"/>
</dbReference>
<dbReference type="HOGENOM" id="CLU_093267_2_0_1"/>
<evidence type="ECO:0000256" key="3">
    <source>
        <dbReference type="ARBA" id="ARBA00022692"/>
    </source>
</evidence>
<dbReference type="eggNOG" id="KOG4007">
    <property type="taxonomic scope" value="Eukaryota"/>
</dbReference>
<feature type="transmembrane region" description="Helical" evidence="6">
    <location>
        <begin position="96"/>
        <end position="119"/>
    </location>
</feature>